<evidence type="ECO:0000313" key="7">
    <source>
        <dbReference type="EMBL" id="AXF56783.1"/>
    </source>
</evidence>
<feature type="transmembrane region" description="Helical" evidence="6">
    <location>
        <begin position="153"/>
        <end position="174"/>
    </location>
</feature>
<keyword evidence="3 6" id="KW-0812">Transmembrane</keyword>
<feature type="transmembrane region" description="Helical" evidence="6">
    <location>
        <begin position="347"/>
        <end position="367"/>
    </location>
</feature>
<dbReference type="GO" id="GO:0022857">
    <property type="term" value="F:transmembrane transporter activity"/>
    <property type="evidence" value="ECO:0007669"/>
    <property type="project" value="InterPro"/>
</dbReference>
<dbReference type="AlphaFoldDB" id="A0A345C0Q2"/>
<reference evidence="7 8" key="1">
    <citation type="journal article" date="2018" name="J. Microbiol.">
        <title>Salicibibacter kimchii gen. nov., sp. nov., a moderately halophilic and alkalitolerant bacterium in the family Bacillaceae, isolated from kimchi.</title>
        <authorList>
            <person name="Jang J.Y."/>
            <person name="Oh Y.J."/>
            <person name="Lim S.K."/>
            <person name="Park H.K."/>
            <person name="Lee C."/>
            <person name="Kim J.Y."/>
            <person name="Lee M.A."/>
            <person name="Choi H.J."/>
        </authorList>
    </citation>
    <scope>NUCLEOTIDE SEQUENCE [LARGE SCALE GENOMIC DNA]</scope>
    <source>
        <strain evidence="7 8">NKC1-1</strain>
    </source>
</reference>
<dbReference type="Gene3D" id="1.20.1740.10">
    <property type="entry name" value="Amino acid/polyamine transporter I"/>
    <property type="match status" value="1"/>
</dbReference>
<dbReference type="Proteomes" id="UP000252100">
    <property type="component" value="Chromosome"/>
</dbReference>
<dbReference type="InterPro" id="IPR050367">
    <property type="entry name" value="APC_superfamily"/>
</dbReference>
<organism evidence="7 8">
    <name type="scientific">Salicibibacter kimchii</name>
    <dbReference type="NCBI Taxonomy" id="2099786"/>
    <lineage>
        <taxon>Bacteria</taxon>
        <taxon>Bacillati</taxon>
        <taxon>Bacillota</taxon>
        <taxon>Bacilli</taxon>
        <taxon>Bacillales</taxon>
        <taxon>Bacillaceae</taxon>
        <taxon>Salicibibacter</taxon>
    </lineage>
</organism>
<dbReference type="InterPro" id="IPR002293">
    <property type="entry name" value="AA/rel_permease1"/>
</dbReference>
<evidence type="ECO:0000256" key="6">
    <source>
        <dbReference type="SAM" id="Phobius"/>
    </source>
</evidence>
<proteinExistence type="predicted"/>
<feature type="transmembrane region" description="Helical" evidence="6">
    <location>
        <begin position="222"/>
        <end position="245"/>
    </location>
</feature>
<accession>A0A345C0Q2</accession>
<feature type="transmembrane region" description="Helical" evidence="6">
    <location>
        <begin position="46"/>
        <end position="66"/>
    </location>
</feature>
<feature type="transmembrane region" description="Helical" evidence="6">
    <location>
        <begin position="186"/>
        <end position="210"/>
    </location>
</feature>
<gene>
    <name evidence="7" type="ORF">DT065_12715</name>
</gene>
<dbReference type="KEGG" id="rue:DT065_12715"/>
<name>A0A345C0Q2_9BACI</name>
<protein>
    <submittedName>
        <fullName evidence="7">APC family permease</fullName>
    </submittedName>
</protein>
<keyword evidence="5 6" id="KW-0472">Membrane</keyword>
<feature type="transmembrane region" description="Helical" evidence="6">
    <location>
        <begin position="87"/>
        <end position="111"/>
    </location>
</feature>
<feature type="transmembrane region" description="Helical" evidence="6">
    <location>
        <begin position="323"/>
        <end position="341"/>
    </location>
</feature>
<dbReference type="Pfam" id="PF13520">
    <property type="entry name" value="AA_permease_2"/>
    <property type="match status" value="1"/>
</dbReference>
<evidence type="ECO:0000256" key="1">
    <source>
        <dbReference type="ARBA" id="ARBA00004651"/>
    </source>
</evidence>
<keyword evidence="4 6" id="KW-1133">Transmembrane helix</keyword>
<feature type="transmembrane region" description="Helical" evidence="6">
    <location>
        <begin position="406"/>
        <end position="426"/>
    </location>
</feature>
<feature type="transmembrane region" description="Helical" evidence="6">
    <location>
        <begin position="12"/>
        <end position="34"/>
    </location>
</feature>
<dbReference type="EMBL" id="CP031092">
    <property type="protein sequence ID" value="AXF56783.1"/>
    <property type="molecule type" value="Genomic_DNA"/>
</dbReference>
<evidence type="ECO:0000256" key="2">
    <source>
        <dbReference type="ARBA" id="ARBA00022475"/>
    </source>
</evidence>
<evidence type="ECO:0000256" key="5">
    <source>
        <dbReference type="ARBA" id="ARBA00023136"/>
    </source>
</evidence>
<evidence type="ECO:0000313" key="8">
    <source>
        <dbReference type="Proteomes" id="UP000252100"/>
    </source>
</evidence>
<sequence>MKSKNIDNSGKMGLFSATSVMLGSLLGAAIYILLPDIVEGLGSGMFLAFVIAALPAVFSGIYYIQLNATFPNSGGTYYFAKRLLGKYAGFMSSLFLIFGVTGGVAMLAIGFAQYFSLYFPSIPIVISAVGVLLLFFVINYFGIRIVSRIQNIMVLLILIALLIFIFPGLIYGLGLEVNNEFLPGGGSALFGASVTAFISYGTFVLLSSLGGKIKNPKRNTPIAMGVGILGVIILFAGIAFTATMVAPSEMISQSSTAIPDIASLYLPASLSLFIGISGLLAIATTLNTGIAVVATELQTLGQQKLLPDFFGYTNRKYDTPTNALIFVGLMVLILLLTGLSQEIFMHMIVAGIPVSVFITGVASLRLTKTEEYKYAMFHFPSWILYPSILIGGLLSIGYAIYVYYVYPIIGVLLLIFLFIMTVLYYYRHSVVTKKSGTVDDVK</sequence>
<evidence type="ECO:0000256" key="3">
    <source>
        <dbReference type="ARBA" id="ARBA00022692"/>
    </source>
</evidence>
<dbReference type="GO" id="GO:0005886">
    <property type="term" value="C:plasma membrane"/>
    <property type="evidence" value="ECO:0007669"/>
    <property type="project" value="UniProtKB-SubCell"/>
</dbReference>
<feature type="transmembrane region" description="Helical" evidence="6">
    <location>
        <begin position="379"/>
        <end position="400"/>
    </location>
</feature>
<feature type="transmembrane region" description="Helical" evidence="6">
    <location>
        <begin position="117"/>
        <end position="141"/>
    </location>
</feature>
<keyword evidence="8" id="KW-1185">Reference proteome</keyword>
<dbReference type="OrthoDB" id="9762947at2"/>
<keyword evidence="2" id="KW-1003">Cell membrane</keyword>
<comment type="subcellular location">
    <subcellularLocation>
        <location evidence="1">Cell membrane</location>
        <topology evidence="1">Multi-pass membrane protein</topology>
    </subcellularLocation>
</comment>
<dbReference type="PANTHER" id="PTHR42770:SF7">
    <property type="entry name" value="MEMBRANE PROTEIN"/>
    <property type="match status" value="1"/>
</dbReference>
<dbReference type="RefSeq" id="WP_114374023.1">
    <property type="nucleotide sequence ID" value="NZ_CP031092.1"/>
</dbReference>
<dbReference type="PIRSF" id="PIRSF006060">
    <property type="entry name" value="AA_transporter"/>
    <property type="match status" value="1"/>
</dbReference>
<dbReference type="PANTHER" id="PTHR42770">
    <property type="entry name" value="AMINO ACID TRANSPORTER-RELATED"/>
    <property type="match status" value="1"/>
</dbReference>
<evidence type="ECO:0000256" key="4">
    <source>
        <dbReference type="ARBA" id="ARBA00022989"/>
    </source>
</evidence>
<feature type="transmembrane region" description="Helical" evidence="6">
    <location>
        <begin position="265"/>
        <end position="294"/>
    </location>
</feature>